<name>A0AAQ3TJ26_PASNO</name>
<sequence>MVRECTTLGWQPTPISAVQSDRPGGLVTCTIPDGLPCFKCLLGKSRCLLWARWGNNLNMT</sequence>
<proteinExistence type="predicted"/>
<keyword evidence="2" id="KW-1185">Reference proteome</keyword>
<evidence type="ECO:0000313" key="2">
    <source>
        <dbReference type="Proteomes" id="UP001341281"/>
    </source>
</evidence>
<dbReference type="EMBL" id="CP144749">
    <property type="protein sequence ID" value="WVZ73788.1"/>
    <property type="molecule type" value="Genomic_DNA"/>
</dbReference>
<accession>A0AAQ3TJ26</accession>
<protein>
    <submittedName>
        <fullName evidence="1">Uncharacterized protein</fullName>
    </submittedName>
</protein>
<dbReference type="AlphaFoldDB" id="A0AAQ3TJ26"/>
<evidence type="ECO:0000313" key="1">
    <source>
        <dbReference type="EMBL" id="WVZ73788.1"/>
    </source>
</evidence>
<reference evidence="1 2" key="1">
    <citation type="submission" date="2024-02" db="EMBL/GenBank/DDBJ databases">
        <title>High-quality chromosome-scale genome assembly of Pensacola bahiagrass (Paspalum notatum Flugge var. saurae).</title>
        <authorList>
            <person name="Vega J.M."/>
            <person name="Podio M."/>
            <person name="Orjuela J."/>
            <person name="Siena L.A."/>
            <person name="Pessino S.C."/>
            <person name="Combes M.C."/>
            <person name="Mariac C."/>
            <person name="Albertini E."/>
            <person name="Pupilli F."/>
            <person name="Ortiz J.P.A."/>
            <person name="Leblanc O."/>
        </authorList>
    </citation>
    <scope>NUCLEOTIDE SEQUENCE [LARGE SCALE GENOMIC DNA]</scope>
    <source>
        <strain evidence="1">R1</strain>
        <tissue evidence="1">Leaf</tissue>
    </source>
</reference>
<organism evidence="1 2">
    <name type="scientific">Paspalum notatum var. saurae</name>
    <dbReference type="NCBI Taxonomy" id="547442"/>
    <lineage>
        <taxon>Eukaryota</taxon>
        <taxon>Viridiplantae</taxon>
        <taxon>Streptophyta</taxon>
        <taxon>Embryophyta</taxon>
        <taxon>Tracheophyta</taxon>
        <taxon>Spermatophyta</taxon>
        <taxon>Magnoliopsida</taxon>
        <taxon>Liliopsida</taxon>
        <taxon>Poales</taxon>
        <taxon>Poaceae</taxon>
        <taxon>PACMAD clade</taxon>
        <taxon>Panicoideae</taxon>
        <taxon>Andropogonodae</taxon>
        <taxon>Paspaleae</taxon>
        <taxon>Paspalinae</taxon>
        <taxon>Paspalum</taxon>
    </lineage>
</organism>
<gene>
    <name evidence="1" type="ORF">U9M48_022062</name>
</gene>
<dbReference type="Proteomes" id="UP001341281">
    <property type="component" value="Chromosome 05"/>
</dbReference>